<keyword evidence="9" id="KW-1185">Reference proteome</keyword>
<reference evidence="8 9" key="1">
    <citation type="submission" date="2024-02" db="EMBL/GenBank/DDBJ databases">
        <authorList>
            <person name="Daric V."/>
            <person name="Darras S."/>
        </authorList>
    </citation>
    <scope>NUCLEOTIDE SEQUENCE [LARGE SCALE GENOMIC DNA]</scope>
</reference>
<evidence type="ECO:0000313" key="8">
    <source>
        <dbReference type="EMBL" id="CAK8696080.1"/>
    </source>
</evidence>
<protein>
    <recommendedName>
        <fullName evidence="7">APCDD1 domain-containing protein</fullName>
    </recommendedName>
</protein>
<feature type="domain" description="APCDD1" evidence="7">
    <location>
        <begin position="46"/>
        <end position="277"/>
    </location>
</feature>
<organism evidence="8 9">
    <name type="scientific">Clavelina lepadiformis</name>
    <name type="common">Light-bulb sea squirt</name>
    <name type="synonym">Ascidia lepadiformis</name>
    <dbReference type="NCBI Taxonomy" id="159417"/>
    <lineage>
        <taxon>Eukaryota</taxon>
        <taxon>Metazoa</taxon>
        <taxon>Chordata</taxon>
        <taxon>Tunicata</taxon>
        <taxon>Ascidiacea</taxon>
        <taxon>Aplousobranchia</taxon>
        <taxon>Clavelinidae</taxon>
        <taxon>Clavelina</taxon>
    </lineage>
</organism>
<dbReference type="InterPro" id="IPR042425">
    <property type="entry name" value="APCDD1"/>
</dbReference>
<dbReference type="Pfam" id="PF14921">
    <property type="entry name" value="APCDDC"/>
    <property type="match status" value="2"/>
</dbReference>
<feature type="chain" id="PRO_5045155427" description="APCDD1 domain-containing protein" evidence="6">
    <location>
        <begin position="26"/>
        <end position="533"/>
    </location>
</feature>
<dbReference type="Proteomes" id="UP001642483">
    <property type="component" value="Unassembled WGS sequence"/>
</dbReference>
<evidence type="ECO:0000256" key="2">
    <source>
        <dbReference type="ARBA" id="ARBA00022692"/>
    </source>
</evidence>
<keyword evidence="4" id="KW-0472">Membrane</keyword>
<evidence type="ECO:0000256" key="3">
    <source>
        <dbReference type="ARBA" id="ARBA00022729"/>
    </source>
</evidence>
<dbReference type="EMBL" id="CAWYQH010000152">
    <property type="protein sequence ID" value="CAK8696080.1"/>
    <property type="molecule type" value="Genomic_DNA"/>
</dbReference>
<feature type="signal peptide" evidence="6">
    <location>
        <begin position="1"/>
        <end position="25"/>
    </location>
</feature>
<keyword evidence="3 6" id="KW-0732">Signal</keyword>
<evidence type="ECO:0000313" key="9">
    <source>
        <dbReference type="Proteomes" id="UP001642483"/>
    </source>
</evidence>
<dbReference type="InterPro" id="IPR029405">
    <property type="entry name" value="APCDD1_dom"/>
</dbReference>
<evidence type="ECO:0000256" key="5">
    <source>
        <dbReference type="ARBA" id="ARBA00023180"/>
    </source>
</evidence>
<keyword evidence="2" id="KW-0812">Transmembrane</keyword>
<proteinExistence type="predicted"/>
<dbReference type="PANTHER" id="PTHR31021:SF1">
    <property type="entry name" value="CHROMOSOME UNDETERMINED SCAFFOLD_56, WHOLE GENOME SHOTGUN SEQUENCE"/>
    <property type="match status" value="1"/>
</dbReference>
<keyword evidence="5" id="KW-0325">Glycoprotein</keyword>
<evidence type="ECO:0000259" key="7">
    <source>
        <dbReference type="SMART" id="SM01352"/>
    </source>
</evidence>
<gene>
    <name evidence="8" type="ORF">CVLEPA_LOCUS29269</name>
</gene>
<sequence length="533" mass="61308">MPAMKVTYLLRMAIIAGIFHGNAIAVEREEKKTNENFPKAKGNFPQCQVILNNVLERSTVLPLNLTGRWTSIRCEIRPGPQFVLRDYTFENEGQFLLSHHYYLDAACTRPSYTVTSRGKVMPTSEVWAQSFRIPGATEVSYVQKKVAVRPHTKQKREEIRDIWRSKCRGCEDKTSPSNSRKTFPFYHSFRKCDCLEAINFHLGELEIMKIIEKYKSERSLDSQLHLYVGNVKTKYDSRYYLPSTYQDPMMFARRQRECDVCERILHSTSHNPPILLSPFYSFTLFPASWVSVRCEVRPGKIFLTRELYFMSSSTWHGTYSYFKDPGCSSPTYKLRAIGRYTVGKPSRVIDGAFESTFEVLELYLTTQNETVTALFNSYRGLLKPQIKTYTEFQATKENGLDAIGLYLPHKEYEILRIVKNGKDLFLFTGRRPTVGGRSPNKPGKRATSFQDELQQCDNAEIGSDKRWDVSRYQFDNNIEKKQSSYLIMPSKAESLTESSTTTSPAGGSGNRVQRFSLSLILCMVAAQWITKPY</sequence>
<comment type="caution">
    <text evidence="8">The sequence shown here is derived from an EMBL/GenBank/DDBJ whole genome shotgun (WGS) entry which is preliminary data.</text>
</comment>
<evidence type="ECO:0000256" key="1">
    <source>
        <dbReference type="ARBA" id="ARBA00004167"/>
    </source>
</evidence>
<dbReference type="PANTHER" id="PTHR31021">
    <property type="entry name" value="ADENOMATOSIS POLYPOSIS COLI DOWN-REGULATED 1"/>
    <property type="match status" value="1"/>
</dbReference>
<evidence type="ECO:0000256" key="4">
    <source>
        <dbReference type="ARBA" id="ARBA00023136"/>
    </source>
</evidence>
<accession>A0ABP0GWH0</accession>
<comment type="subcellular location">
    <subcellularLocation>
        <location evidence="1">Membrane</location>
        <topology evidence="1">Single-pass membrane protein</topology>
    </subcellularLocation>
</comment>
<feature type="domain" description="APCDD1" evidence="7">
    <location>
        <begin position="281"/>
        <end position="466"/>
    </location>
</feature>
<evidence type="ECO:0000256" key="6">
    <source>
        <dbReference type="SAM" id="SignalP"/>
    </source>
</evidence>
<dbReference type="SMART" id="SM01352">
    <property type="entry name" value="APCDDC"/>
    <property type="match status" value="2"/>
</dbReference>
<name>A0ABP0GWH0_CLALP</name>